<proteinExistence type="predicted"/>
<gene>
    <name evidence="1" type="ORF">GUJ93_ZPchr0005g14629</name>
</gene>
<organism evidence="1 2">
    <name type="scientific">Zizania palustris</name>
    <name type="common">Northern wild rice</name>
    <dbReference type="NCBI Taxonomy" id="103762"/>
    <lineage>
        <taxon>Eukaryota</taxon>
        <taxon>Viridiplantae</taxon>
        <taxon>Streptophyta</taxon>
        <taxon>Embryophyta</taxon>
        <taxon>Tracheophyta</taxon>
        <taxon>Spermatophyta</taxon>
        <taxon>Magnoliopsida</taxon>
        <taxon>Liliopsida</taxon>
        <taxon>Poales</taxon>
        <taxon>Poaceae</taxon>
        <taxon>BOP clade</taxon>
        <taxon>Oryzoideae</taxon>
        <taxon>Oryzeae</taxon>
        <taxon>Zizaniinae</taxon>
        <taxon>Zizania</taxon>
    </lineage>
</organism>
<evidence type="ECO:0000313" key="1">
    <source>
        <dbReference type="EMBL" id="KAG8068662.1"/>
    </source>
</evidence>
<protein>
    <submittedName>
        <fullName evidence="1">Uncharacterized protein</fullName>
    </submittedName>
</protein>
<evidence type="ECO:0000313" key="2">
    <source>
        <dbReference type="Proteomes" id="UP000729402"/>
    </source>
</evidence>
<comment type="caution">
    <text evidence="1">The sequence shown here is derived from an EMBL/GenBank/DDBJ whole genome shotgun (WGS) entry which is preliminary data.</text>
</comment>
<dbReference type="EMBL" id="JAAALK010000284">
    <property type="protein sequence ID" value="KAG8068662.1"/>
    <property type="molecule type" value="Genomic_DNA"/>
</dbReference>
<reference evidence="1" key="2">
    <citation type="submission" date="2021-02" db="EMBL/GenBank/DDBJ databases">
        <authorList>
            <person name="Kimball J.A."/>
            <person name="Haas M.W."/>
            <person name="Macchietto M."/>
            <person name="Kono T."/>
            <person name="Duquette J."/>
            <person name="Shao M."/>
        </authorList>
    </citation>
    <scope>NUCLEOTIDE SEQUENCE</scope>
    <source>
        <tissue evidence="1">Fresh leaf tissue</tissue>
    </source>
</reference>
<keyword evidence="2" id="KW-1185">Reference proteome</keyword>
<reference evidence="1" key="1">
    <citation type="journal article" date="2021" name="bioRxiv">
        <title>Whole Genome Assembly and Annotation of Northern Wild Rice, Zizania palustris L., Supports a Whole Genome Duplication in the Zizania Genus.</title>
        <authorList>
            <person name="Haas M."/>
            <person name="Kono T."/>
            <person name="Macchietto M."/>
            <person name="Millas R."/>
            <person name="McGilp L."/>
            <person name="Shao M."/>
            <person name="Duquette J."/>
            <person name="Hirsch C.N."/>
            <person name="Kimball J."/>
        </authorList>
    </citation>
    <scope>NUCLEOTIDE SEQUENCE</scope>
    <source>
        <tissue evidence="1">Fresh leaf tissue</tissue>
    </source>
</reference>
<accession>A0A8J5SPL8</accession>
<name>A0A8J5SPL8_ZIZPA</name>
<dbReference type="Proteomes" id="UP000729402">
    <property type="component" value="Unassembled WGS sequence"/>
</dbReference>
<sequence>MSCPRATNAFDEESRRLAAESVRLRDHHTDFEEKDSNFEDMLHRPPPVAAYCPSTPVDLRAADLRSIAVKFATIITKSKVAFTK</sequence>
<dbReference type="AlphaFoldDB" id="A0A8J5SPL8"/>